<evidence type="ECO:0000259" key="1">
    <source>
        <dbReference type="Pfam" id="PF21304"/>
    </source>
</evidence>
<dbReference type="Gene3D" id="3.30.1370.120">
    <property type="match status" value="1"/>
</dbReference>
<name>A0ABU6CRH3_9GAMM</name>
<evidence type="ECO:0000313" key="2">
    <source>
        <dbReference type="EMBL" id="MEB4589419.1"/>
    </source>
</evidence>
<dbReference type="InterPro" id="IPR049034">
    <property type="entry name" value="T3S_SPI-1_N0"/>
</dbReference>
<reference evidence="3" key="1">
    <citation type="submission" date="2023-07" db="EMBL/GenBank/DDBJ databases">
        <title>The carbon used by Thiothrix.</title>
        <authorList>
            <person name="Chen L."/>
        </authorList>
    </citation>
    <scope>NUCLEOTIDE SEQUENCE [LARGE SCALE GENOMIC DNA]</scope>
</reference>
<comment type="caution">
    <text evidence="2">The sequence shown here is derived from an EMBL/GenBank/DDBJ whole genome shotgun (WGS) entry which is preliminary data.</text>
</comment>
<dbReference type="Gene3D" id="3.55.50.30">
    <property type="match status" value="1"/>
</dbReference>
<organism evidence="2 3">
    <name type="scientific">Candidatus Thiothrix phosphatis</name>
    <dbReference type="NCBI Taxonomy" id="3112415"/>
    <lineage>
        <taxon>Bacteria</taxon>
        <taxon>Pseudomonadati</taxon>
        <taxon>Pseudomonadota</taxon>
        <taxon>Gammaproteobacteria</taxon>
        <taxon>Thiotrichales</taxon>
        <taxon>Thiotrichaceae</taxon>
        <taxon>Thiothrix</taxon>
    </lineage>
</organism>
<dbReference type="Pfam" id="PF21304">
    <property type="entry name" value="T3S_SPI-1_N0"/>
    <property type="match status" value="1"/>
</dbReference>
<dbReference type="EMBL" id="JAYMYJ010000004">
    <property type="protein sequence ID" value="MEB4589419.1"/>
    <property type="molecule type" value="Genomic_DNA"/>
</dbReference>
<sequence length="225" mass="25926">MYKTILGYRWGALLLLFVVSASIAAPIPWKAEKYSHFADQESLSDLLKTLVAQQDIPIVVSPKIKDVVSLHVQERTPEDIFNDMVKNYGLIWYYDKESLFVYKEDEVQTGSVSMKKMSPQEFTNALKRLQVLDDRFQWEISEVDNIIYFTGPERFISSVLEMAKVMDTQELSRRQIYRWKDKNGVVNFSSEDPVGGLGAAWDVKTDEKFPGFDVVDVVNHKKQAE</sequence>
<evidence type="ECO:0000313" key="3">
    <source>
        <dbReference type="Proteomes" id="UP001308005"/>
    </source>
</evidence>
<keyword evidence="3" id="KW-1185">Reference proteome</keyword>
<proteinExistence type="predicted"/>
<feature type="domain" description="SPI-1 type 3 secretion system secretin N0" evidence="1">
    <location>
        <begin position="38"/>
        <end position="102"/>
    </location>
</feature>
<protein>
    <recommendedName>
        <fullName evidence="1">SPI-1 type 3 secretion system secretin N0 domain-containing protein</fullName>
    </recommendedName>
</protein>
<accession>A0ABU6CRH3</accession>
<dbReference type="RefSeq" id="WP_324692613.1">
    <property type="nucleotide sequence ID" value="NZ_JAYMYJ010000004.1"/>
</dbReference>
<dbReference type="Proteomes" id="UP001308005">
    <property type="component" value="Unassembled WGS sequence"/>
</dbReference>
<dbReference type="InterPro" id="IPR038591">
    <property type="entry name" value="NolW-like_sf"/>
</dbReference>
<gene>
    <name evidence="2" type="ORF">VSS37_00355</name>
</gene>